<evidence type="ECO:0000259" key="5">
    <source>
        <dbReference type="PROSITE" id="PS50119"/>
    </source>
</evidence>
<dbReference type="EMBL" id="JAIWYP010000007">
    <property type="protein sequence ID" value="KAH3792970.1"/>
    <property type="molecule type" value="Genomic_DNA"/>
</dbReference>
<evidence type="ECO:0000256" key="2">
    <source>
        <dbReference type="PROSITE-ProRule" id="PRU00024"/>
    </source>
</evidence>
<keyword evidence="1" id="KW-0677">Repeat</keyword>
<keyword evidence="7" id="KW-1185">Reference proteome</keyword>
<protein>
    <recommendedName>
        <fullName evidence="5">B box-type domain-containing protein</fullName>
    </recommendedName>
</protein>
<keyword evidence="4" id="KW-0175">Coiled coil</keyword>
<keyword evidence="2" id="KW-0862">Zinc</keyword>
<dbReference type="Pfam" id="PF01436">
    <property type="entry name" value="NHL"/>
    <property type="match status" value="1"/>
</dbReference>
<dbReference type="Gene3D" id="3.30.160.60">
    <property type="entry name" value="Classic Zinc Finger"/>
    <property type="match status" value="1"/>
</dbReference>
<dbReference type="PROSITE" id="PS51125">
    <property type="entry name" value="NHL"/>
    <property type="match status" value="1"/>
</dbReference>
<sequence length="569" mass="64242">MASNLNNSQQKGSDVFYDVCCSVCEEDGIHNEGLFHCKICFKTYCDECVKMHKKLHKDHAVSAKSDGESWYVANKVDDTIALCEEHTAERLTMFCEDHEQLLCHLCLLLKHRQCSKVFTLAEQAKSNSQRIPLVQVTKEIEKSQKRLKDMVDRGKDNIKSLKASYEQICEEIRDERRQINENLDRLQQNTIRELESIHERLNNSIEDDTKRCLECISKLKIYGAKLKDNILPERTFITLRKCIDQTAAADLLLKRMIKNDGTDIKFQPNRELIQCHADCTDLGKIIIGDPQHNVDPNKIVSIEDKSEYNVQTATDKSLCAITGICTTSNGDLVIADSNNNCVKLLNQAYKVIDQVQLPTYPWSMCSISSFEMAVTVSKYKADALNGIHLLRVDGGKIIRKQVLKMNHVCYGIAHVDAEVFVTSGTALYEYTMDGRLVKKLYEDSTGQFRVVGVGVSPDGKRIYVTDVINGILRTLTRDGTVTATFQDHAFKHGFNIAYIHVAGKGQVFVFGDNSISQVDTVGKTILNTISVDIAKPASVYFNEETKKLIVGFWSHNNINEFKTKTVPTF</sequence>
<dbReference type="Pfam" id="PF00643">
    <property type="entry name" value="zf-B_box"/>
    <property type="match status" value="1"/>
</dbReference>
<comment type="caution">
    <text evidence="6">The sequence shown here is derived from an EMBL/GenBank/DDBJ whole genome shotgun (WGS) entry which is preliminary data.</text>
</comment>
<organism evidence="6 7">
    <name type="scientific">Dreissena polymorpha</name>
    <name type="common">Zebra mussel</name>
    <name type="synonym">Mytilus polymorpha</name>
    <dbReference type="NCBI Taxonomy" id="45954"/>
    <lineage>
        <taxon>Eukaryota</taxon>
        <taxon>Metazoa</taxon>
        <taxon>Spiralia</taxon>
        <taxon>Lophotrochozoa</taxon>
        <taxon>Mollusca</taxon>
        <taxon>Bivalvia</taxon>
        <taxon>Autobranchia</taxon>
        <taxon>Heteroconchia</taxon>
        <taxon>Euheterodonta</taxon>
        <taxon>Imparidentia</taxon>
        <taxon>Neoheterodontei</taxon>
        <taxon>Myida</taxon>
        <taxon>Dreissenoidea</taxon>
        <taxon>Dreissenidae</taxon>
        <taxon>Dreissena</taxon>
    </lineage>
</organism>
<evidence type="ECO:0000313" key="7">
    <source>
        <dbReference type="Proteomes" id="UP000828390"/>
    </source>
</evidence>
<evidence type="ECO:0000256" key="3">
    <source>
        <dbReference type="PROSITE-ProRule" id="PRU00504"/>
    </source>
</evidence>
<proteinExistence type="predicted"/>
<reference evidence="6" key="1">
    <citation type="journal article" date="2019" name="bioRxiv">
        <title>The Genome of the Zebra Mussel, Dreissena polymorpha: A Resource for Invasive Species Research.</title>
        <authorList>
            <person name="McCartney M.A."/>
            <person name="Auch B."/>
            <person name="Kono T."/>
            <person name="Mallez S."/>
            <person name="Zhang Y."/>
            <person name="Obille A."/>
            <person name="Becker A."/>
            <person name="Abrahante J.E."/>
            <person name="Garbe J."/>
            <person name="Badalamenti J.P."/>
            <person name="Herman A."/>
            <person name="Mangelson H."/>
            <person name="Liachko I."/>
            <person name="Sullivan S."/>
            <person name="Sone E.D."/>
            <person name="Koren S."/>
            <person name="Silverstein K.A.T."/>
            <person name="Beckman K.B."/>
            <person name="Gohl D.M."/>
        </authorList>
    </citation>
    <scope>NUCLEOTIDE SEQUENCE</scope>
    <source>
        <strain evidence="6">Duluth1</strain>
        <tissue evidence="6">Whole animal</tissue>
    </source>
</reference>
<dbReference type="Proteomes" id="UP000828390">
    <property type="component" value="Unassembled WGS sequence"/>
</dbReference>
<evidence type="ECO:0000256" key="1">
    <source>
        <dbReference type="ARBA" id="ARBA00022737"/>
    </source>
</evidence>
<feature type="repeat" description="NHL" evidence="3">
    <location>
        <begin position="313"/>
        <end position="348"/>
    </location>
</feature>
<dbReference type="SUPFAM" id="SSF57845">
    <property type="entry name" value="B-box zinc-binding domain"/>
    <property type="match status" value="1"/>
</dbReference>
<name>A0A9D4F600_DREPO</name>
<feature type="coiled-coil region" evidence="4">
    <location>
        <begin position="133"/>
        <end position="211"/>
    </location>
</feature>
<reference evidence="6" key="2">
    <citation type="submission" date="2020-11" db="EMBL/GenBank/DDBJ databases">
        <authorList>
            <person name="McCartney M.A."/>
            <person name="Auch B."/>
            <person name="Kono T."/>
            <person name="Mallez S."/>
            <person name="Becker A."/>
            <person name="Gohl D.M."/>
            <person name="Silverstein K.A.T."/>
            <person name="Koren S."/>
            <person name="Bechman K.B."/>
            <person name="Herman A."/>
            <person name="Abrahante J.E."/>
            <person name="Garbe J."/>
        </authorList>
    </citation>
    <scope>NUCLEOTIDE SEQUENCE</scope>
    <source>
        <strain evidence="6">Duluth1</strain>
        <tissue evidence="6">Whole animal</tissue>
    </source>
</reference>
<dbReference type="GO" id="GO:0008270">
    <property type="term" value="F:zinc ion binding"/>
    <property type="evidence" value="ECO:0007669"/>
    <property type="project" value="UniProtKB-KW"/>
</dbReference>
<dbReference type="AlphaFoldDB" id="A0A9D4F600"/>
<feature type="domain" description="B box-type" evidence="5">
    <location>
        <begin position="78"/>
        <end position="133"/>
    </location>
</feature>
<dbReference type="InterPro" id="IPR047153">
    <property type="entry name" value="TRIM45/56/19-like"/>
</dbReference>
<evidence type="ECO:0000256" key="4">
    <source>
        <dbReference type="SAM" id="Coils"/>
    </source>
</evidence>
<dbReference type="GO" id="GO:0061630">
    <property type="term" value="F:ubiquitin protein ligase activity"/>
    <property type="evidence" value="ECO:0007669"/>
    <property type="project" value="TreeGrafter"/>
</dbReference>
<accession>A0A9D4F600</accession>
<dbReference type="PROSITE" id="PS50119">
    <property type="entry name" value="ZF_BBOX"/>
    <property type="match status" value="1"/>
</dbReference>
<keyword evidence="2" id="KW-0479">Metal-binding</keyword>
<keyword evidence="2" id="KW-0863">Zinc-finger</keyword>
<dbReference type="PANTHER" id="PTHR25462:SF296">
    <property type="entry name" value="MEIOTIC P26, ISOFORM F"/>
    <property type="match status" value="1"/>
</dbReference>
<dbReference type="InterPro" id="IPR001258">
    <property type="entry name" value="NHL_repeat"/>
</dbReference>
<dbReference type="InterPro" id="IPR000315">
    <property type="entry name" value="Znf_B-box"/>
</dbReference>
<evidence type="ECO:0000313" key="6">
    <source>
        <dbReference type="EMBL" id="KAH3792970.1"/>
    </source>
</evidence>
<dbReference type="PANTHER" id="PTHR25462">
    <property type="entry name" value="BONUS, ISOFORM C-RELATED"/>
    <property type="match status" value="1"/>
</dbReference>
<gene>
    <name evidence="6" type="ORF">DPMN_146472</name>
</gene>
<dbReference type="Gene3D" id="2.130.10.10">
    <property type="entry name" value="YVTN repeat-like/Quinoprotein amine dehydrogenase"/>
    <property type="match status" value="1"/>
</dbReference>
<dbReference type="InterPro" id="IPR015943">
    <property type="entry name" value="WD40/YVTN_repeat-like_dom_sf"/>
</dbReference>
<dbReference type="SUPFAM" id="SSF75011">
    <property type="entry name" value="3-carboxy-cis,cis-mucoante lactonizing enzyme"/>
    <property type="match status" value="1"/>
</dbReference>